<dbReference type="RefSeq" id="WP_184574975.1">
    <property type="nucleotide sequence ID" value="NZ_JACHJT010000001.1"/>
</dbReference>
<name>A0A7W7RDM5_9ACTN</name>
<proteinExistence type="predicted"/>
<dbReference type="AlphaFoldDB" id="A0A7W7RDM5"/>
<dbReference type="EMBL" id="JACHJT010000001">
    <property type="protein sequence ID" value="MBB4930048.1"/>
    <property type="molecule type" value="Genomic_DNA"/>
</dbReference>
<keyword evidence="4" id="KW-1185">Reference proteome</keyword>
<sequence>MSDPEDDEEGYSGPLTLVAGDSSVTVEAHVAGHFDPLTGTYRWVCRLAPDDAVTRVFESGETSVELRAPGGHAGTGTLGAPNLWGGHTVSGTGPPPFALPEVSPEE</sequence>
<accession>A0A7W7RDM5</accession>
<evidence type="ECO:0000313" key="3">
    <source>
        <dbReference type="EMBL" id="MBB4930048.1"/>
    </source>
</evidence>
<comment type="caution">
    <text evidence="3">The sequence shown here is derived from an EMBL/GenBank/DDBJ whole genome shotgun (WGS) entry which is preliminary data.</text>
</comment>
<evidence type="ECO:0000256" key="1">
    <source>
        <dbReference type="SAM" id="MobiDB-lite"/>
    </source>
</evidence>
<evidence type="ECO:0000259" key="2">
    <source>
        <dbReference type="Pfam" id="PF16170"/>
    </source>
</evidence>
<gene>
    <name evidence="3" type="ORF">F4561_000868</name>
</gene>
<protein>
    <recommendedName>
        <fullName evidence="2">DUF4873 domain-containing protein</fullName>
    </recommendedName>
</protein>
<dbReference type="Proteomes" id="UP000523007">
    <property type="component" value="Unassembled WGS sequence"/>
</dbReference>
<dbReference type="Pfam" id="PF16170">
    <property type="entry name" value="DUF4873"/>
    <property type="match status" value="1"/>
</dbReference>
<reference evidence="3 4" key="1">
    <citation type="submission" date="2020-08" db="EMBL/GenBank/DDBJ databases">
        <title>Sequencing the genomes of 1000 actinobacteria strains.</title>
        <authorList>
            <person name="Klenk H.-P."/>
        </authorList>
    </citation>
    <scope>NUCLEOTIDE SEQUENCE [LARGE SCALE GENOMIC DNA]</scope>
    <source>
        <strain evidence="3 4">DSM 102030</strain>
    </source>
</reference>
<feature type="region of interest" description="Disordered" evidence="1">
    <location>
        <begin position="66"/>
        <end position="106"/>
    </location>
</feature>
<evidence type="ECO:0000313" key="4">
    <source>
        <dbReference type="Proteomes" id="UP000523007"/>
    </source>
</evidence>
<organism evidence="3 4">
    <name type="scientific">Lipingzhangella halophila</name>
    <dbReference type="NCBI Taxonomy" id="1783352"/>
    <lineage>
        <taxon>Bacteria</taxon>
        <taxon>Bacillati</taxon>
        <taxon>Actinomycetota</taxon>
        <taxon>Actinomycetes</taxon>
        <taxon>Streptosporangiales</taxon>
        <taxon>Nocardiopsidaceae</taxon>
        <taxon>Lipingzhangella</taxon>
    </lineage>
</organism>
<feature type="domain" description="DUF4873" evidence="2">
    <location>
        <begin position="8"/>
        <end position="98"/>
    </location>
</feature>
<dbReference type="InterPro" id="IPR032371">
    <property type="entry name" value="DUF4873"/>
</dbReference>